<dbReference type="AlphaFoldDB" id="A0A3D9UJ92"/>
<dbReference type="Pfam" id="PF12728">
    <property type="entry name" value="HTH_17"/>
    <property type="match status" value="1"/>
</dbReference>
<name>A0A3D9UJ92_9MICO</name>
<organism evidence="2 3">
    <name type="scientific">Calidifontibacter indicus</name>
    <dbReference type="NCBI Taxonomy" id="419650"/>
    <lineage>
        <taxon>Bacteria</taxon>
        <taxon>Bacillati</taxon>
        <taxon>Actinomycetota</taxon>
        <taxon>Actinomycetes</taxon>
        <taxon>Micrococcales</taxon>
        <taxon>Dermacoccaceae</taxon>
        <taxon>Calidifontibacter</taxon>
    </lineage>
</organism>
<dbReference type="GO" id="GO:0003677">
    <property type="term" value="F:DNA binding"/>
    <property type="evidence" value="ECO:0007669"/>
    <property type="project" value="InterPro"/>
</dbReference>
<evidence type="ECO:0000259" key="1">
    <source>
        <dbReference type="Pfam" id="PF12728"/>
    </source>
</evidence>
<dbReference type="Proteomes" id="UP000256253">
    <property type="component" value="Unassembled WGS sequence"/>
</dbReference>
<gene>
    <name evidence="2" type="ORF">DFJ65_0306</name>
</gene>
<comment type="caution">
    <text evidence="2">The sequence shown here is derived from an EMBL/GenBank/DDBJ whole genome shotgun (WGS) entry which is preliminary data.</text>
</comment>
<dbReference type="EMBL" id="QTUA01000001">
    <property type="protein sequence ID" value="REF29367.1"/>
    <property type="molecule type" value="Genomic_DNA"/>
</dbReference>
<protein>
    <submittedName>
        <fullName evidence="2">Excisionase family DNA binding protein</fullName>
    </submittedName>
</protein>
<evidence type="ECO:0000313" key="3">
    <source>
        <dbReference type="Proteomes" id="UP000256253"/>
    </source>
</evidence>
<accession>A0A3D9UJ92</accession>
<reference evidence="2 3" key="1">
    <citation type="submission" date="2018-08" db="EMBL/GenBank/DDBJ databases">
        <title>Sequencing the genomes of 1000 actinobacteria strains.</title>
        <authorList>
            <person name="Klenk H.-P."/>
        </authorList>
    </citation>
    <scope>NUCLEOTIDE SEQUENCE [LARGE SCALE GENOMIC DNA]</scope>
    <source>
        <strain evidence="2 3">DSM 22967</strain>
    </source>
</reference>
<feature type="domain" description="Helix-turn-helix" evidence="1">
    <location>
        <begin position="60"/>
        <end position="108"/>
    </location>
</feature>
<dbReference type="InterPro" id="IPR010093">
    <property type="entry name" value="SinI_DNA-bd"/>
</dbReference>
<keyword evidence="3" id="KW-1185">Reference proteome</keyword>
<dbReference type="InterPro" id="IPR041657">
    <property type="entry name" value="HTH_17"/>
</dbReference>
<dbReference type="OrthoDB" id="26212at2"/>
<evidence type="ECO:0000313" key="2">
    <source>
        <dbReference type="EMBL" id="REF29367.1"/>
    </source>
</evidence>
<proteinExistence type="predicted"/>
<dbReference type="NCBIfam" id="TIGR01764">
    <property type="entry name" value="excise"/>
    <property type="match status" value="1"/>
</dbReference>
<sequence length="141" mass="15163">MGTNVRTISASSVTSADMAALDSMIDRLPAGSELRGAIESVAETVQSGRDLVIASEADLVSPAAAAKLVGVSRTHLYKLMDAGELPFVNVGRDRRVSLGDLKVFRDRQDRLRKQVAERFAHAGRTRAAARRSVTMRGRAQA</sequence>